<sequence>MNQPRKIMASLAFVALAALAGCETSDSTAPATPAGNSAEAAARQACLNAVKKETGNAQASVGSSEFSEAGTKVIVAVGQQQAAWECIAYKDGSTSRPMSLTNEGAL</sequence>
<dbReference type="RefSeq" id="WP_367724971.1">
    <property type="nucleotide sequence ID" value="NZ_JBFOCI010000005.1"/>
</dbReference>
<feature type="signal peptide" evidence="1">
    <location>
        <begin position="1"/>
        <end position="20"/>
    </location>
</feature>
<protein>
    <recommendedName>
        <fullName evidence="4">Lipoprotein</fullName>
    </recommendedName>
</protein>
<dbReference type="PROSITE" id="PS51257">
    <property type="entry name" value="PROKAR_LIPOPROTEIN"/>
    <property type="match status" value="1"/>
</dbReference>
<comment type="caution">
    <text evidence="2">The sequence shown here is derived from an EMBL/GenBank/DDBJ whole genome shotgun (WGS) entry which is preliminary data.</text>
</comment>
<organism evidence="2 3">
    <name type="scientific">Mesorhizobium marinum</name>
    <dbReference type="NCBI Taxonomy" id="3228790"/>
    <lineage>
        <taxon>Bacteria</taxon>
        <taxon>Pseudomonadati</taxon>
        <taxon>Pseudomonadota</taxon>
        <taxon>Alphaproteobacteria</taxon>
        <taxon>Hyphomicrobiales</taxon>
        <taxon>Phyllobacteriaceae</taxon>
        <taxon>Mesorhizobium</taxon>
    </lineage>
</organism>
<evidence type="ECO:0000256" key="1">
    <source>
        <dbReference type="SAM" id="SignalP"/>
    </source>
</evidence>
<accession>A0ABV3R3J8</accession>
<keyword evidence="3" id="KW-1185">Reference proteome</keyword>
<proteinExistence type="predicted"/>
<name>A0ABV3R3J8_9HYPH</name>
<dbReference type="Proteomes" id="UP001556196">
    <property type="component" value="Unassembled WGS sequence"/>
</dbReference>
<evidence type="ECO:0008006" key="4">
    <source>
        <dbReference type="Google" id="ProtNLM"/>
    </source>
</evidence>
<dbReference type="EMBL" id="JBFOCI010000005">
    <property type="protein sequence ID" value="MEW9807791.1"/>
    <property type="molecule type" value="Genomic_DNA"/>
</dbReference>
<gene>
    <name evidence="2" type="ORF">ABUE31_17515</name>
</gene>
<feature type="chain" id="PRO_5046396984" description="Lipoprotein" evidence="1">
    <location>
        <begin position="21"/>
        <end position="106"/>
    </location>
</feature>
<evidence type="ECO:0000313" key="2">
    <source>
        <dbReference type="EMBL" id="MEW9807791.1"/>
    </source>
</evidence>
<reference evidence="2 3" key="1">
    <citation type="submission" date="2024-06" db="EMBL/GenBank/DDBJ databases">
        <authorList>
            <person name="Tuo L."/>
        </authorList>
    </citation>
    <scope>NUCLEOTIDE SEQUENCE [LARGE SCALE GENOMIC DNA]</scope>
    <source>
        <strain evidence="2 3">ZMM04-5</strain>
    </source>
</reference>
<evidence type="ECO:0000313" key="3">
    <source>
        <dbReference type="Proteomes" id="UP001556196"/>
    </source>
</evidence>
<keyword evidence="1" id="KW-0732">Signal</keyword>